<evidence type="ECO:0008006" key="4">
    <source>
        <dbReference type="Google" id="ProtNLM"/>
    </source>
</evidence>
<dbReference type="EMBL" id="LZFO01000034">
    <property type="protein sequence ID" value="OFI05052.1"/>
    <property type="molecule type" value="Genomic_DNA"/>
</dbReference>
<organism evidence="2 3">
    <name type="scientific">Clostridium acetireducens DSM 10703</name>
    <dbReference type="NCBI Taxonomy" id="1121290"/>
    <lineage>
        <taxon>Bacteria</taxon>
        <taxon>Bacillati</taxon>
        <taxon>Bacillota</taxon>
        <taxon>Clostridia</taxon>
        <taxon>Eubacteriales</taxon>
        <taxon>Clostridiaceae</taxon>
        <taxon>Clostridium</taxon>
    </lineage>
</organism>
<dbReference type="STRING" id="1121290.CLAOCE_19260"/>
<evidence type="ECO:0000256" key="1">
    <source>
        <dbReference type="SAM" id="MobiDB-lite"/>
    </source>
</evidence>
<proteinExistence type="predicted"/>
<sequence>MRFKIIVSKLLIAVFTLCTVLSMPINKVSADAFKVVTLGADLTNEQKEEMLKYFGIKKEEANVLEVNRQEEEKYLGDVASKKQLGTRSISCSYVEPTDSGGLNISTHNIYWVTDSMIKNALITAGVENANVKAAAPFNVSGTAALTGILKGFENSKGGKKIDENKKKVANEEMVVTGELGDKIGKDEAANTINEIKKDVVKKKPKTDKEIEKIVVNITNNYGNKLSDEDVQKITDLMKKINGLNLDFGKIKSQLNDVTNQLKGKLTSEEAQGFFSKMWNSIKSFFANIFSDDSKDTTVEVKTQTNDDKDNSNTEDTNSNDNDTNSSNNQYFCKLKLKINFI</sequence>
<feature type="compositionally biased region" description="Basic and acidic residues" evidence="1">
    <location>
        <begin position="299"/>
        <end position="311"/>
    </location>
</feature>
<dbReference type="Proteomes" id="UP000175744">
    <property type="component" value="Unassembled WGS sequence"/>
</dbReference>
<feature type="region of interest" description="Disordered" evidence="1">
    <location>
        <begin position="299"/>
        <end position="324"/>
    </location>
</feature>
<dbReference type="PATRIC" id="fig|1121290.3.peg.1946"/>
<name>A0A1E8EWQ5_9CLOT</name>
<feature type="compositionally biased region" description="Low complexity" evidence="1">
    <location>
        <begin position="313"/>
        <end position="324"/>
    </location>
</feature>
<dbReference type="InterPro" id="IPR009343">
    <property type="entry name" value="DUF1002"/>
</dbReference>
<evidence type="ECO:0000313" key="2">
    <source>
        <dbReference type="EMBL" id="OFI05052.1"/>
    </source>
</evidence>
<protein>
    <recommendedName>
        <fullName evidence="4">DUF1002 domain-containing protein</fullName>
    </recommendedName>
</protein>
<dbReference type="OrthoDB" id="9810153at2"/>
<keyword evidence="3" id="KW-1185">Reference proteome</keyword>
<gene>
    <name evidence="2" type="ORF">CLOACE_19260</name>
</gene>
<dbReference type="AlphaFoldDB" id="A0A1E8EWQ5"/>
<evidence type="ECO:0000313" key="3">
    <source>
        <dbReference type="Proteomes" id="UP000175744"/>
    </source>
</evidence>
<dbReference type="RefSeq" id="WP_070110893.1">
    <property type="nucleotide sequence ID" value="NZ_LZFO01000034.1"/>
</dbReference>
<dbReference type="Pfam" id="PF06207">
    <property type="entry name" value="DUF1002"/>
    <property type="match status" value="1"/>
</dbReference>
<reference evidence="2 3" key="1">
    <citation type="submission" date="2016-06" db="EMBL/GenBank/DDBJ databases">
        <title>Genome sequence of Clostridium acetireducens DSM 10703.</title>
        <authorList>
            <person name="Poehlein A."/>
            <person name="Fluechter S."/>
            <person name="Duerre P."/>
            <person name="Daniel R."/>
        </authorList>
    </citation>
    <scope>NUCLEOTIDE SEQUENCE [LARGE SCALE GENOMIC DNA]</scope>
    <source>
        <strain evidence="2 3">DSM 10703</strain>
    </source>
</reference>
<accession>A0A1E8EWQ5</accession>
<comment type="caution">
    <text evidence="2">The sequence shown here is derived from an EMBL/GenBank/DDBJ whole genome shotgun (WGS) entry which is preliminary data.</text>
</comment>